<accession>A0A0N9HWY4</accession>
<organism evidence="1 2">
    <name type="scientific">Kibdelosporangium phytohabitans</name>
    <dbReference type="NCBI Taxonomy" id="860235"/>
    <lineage>
        <taxon>Bacteria</taxon>
        <taxon>Bacillati</taxon>
        <taxon>Actinomycetota</taxon>
        <taxon>Actinomycetes</taxon>
        <taxon>Pseudonocardiales</taxon>
        <taxon>Pseudonocardiaceae</taxon>
        <taxon>Kibdelosporangium</taxon>
    </lineage>
</organism>
<evidence type="ECO:0000313" key="2">
    <source>
        <dbReference type="Proteomes" id="UP000063699"/>
    </source>
</evidence>
<evidence type="ECO:0000313" key="1">
    <source>
        <dbReference type="EMBL" id="ALG06402.1"/>
    </source>
</evidence>
<dbReference type="KEGG" id="kphy:AOZ06_05210"/>
<dbReference type="AlphaFoldDB" id="A0A0N9HWY4"/>
<reference evidence="1 2" key="1">
    <citation type="submission" date="2015-07" db="EMBL/GenBank/DDBJ databases">
        <title>Genome sequencing of Kibdelosporangium phytohabitans.</title>
        <authorList>
            <person name="Qin S."/>
            <person name="Xing K."/>
        </authorList>
    </citation>
    <scope>NUCLEOTIDE SEQUENCE [LARGE SCALE GENOMIC DNA]</scope>
    <source>
        <strain evidence="1 2">KLBMP1111</strain>
    </source>
</reference>
<gene>
    <name evidence="1" type="ORF">AOZ06_05210</name>
</gene>
<dbReference type="Proteomes" id="UP000063699">
    <property type="component" value="Chromosome"/>
</dbReference>
<name>A0A0N9HWY4_9PSEU</name>
<protein>
    <submittedName>
        <fullName evidence="1">Uncharacterized protein</fullName>
    </submittedName>
</protein>
<sequence length="500" mass="55697">MARRTLTTILRPLAEGLALFAEFDVNTVKSTILTTPLKSTISLFSGRAPGILGQDDMGAGLMPLVSAQADELAISLPIIAKLRQVRLSEAGIKRKVNVLASTVSDSSDVYLLGYLGVKGMWRTLRQKSARLYTETDLTLAYLKGFFYEDRVLIDILLSANNPSERLADRILQRVKQRMHQLSDVTDNDIAEFEQQVLDELPVGSPKWARCLHIDPAGWKRGERSYRKLVNDLFVEPKKRLITVDGNTMADDIRNAFSVLLNRRHIVRLGTMGVHVDVADGGNFVVRLDDRELFRGCNDAAPPQSGEGTIELVFSSLSSSLHRAVVVYGPDSLVDIIMPHMSADDMAHDHERRLMWTDLAPSTKFIELGEIVDRIVRSFVEERELAEQMRIVDIQLPYVIKYLYLDSGLNAVADEQLDGVIKLLELGGVYEALHHDRDLLEALIILGAVAPLMPLRRALLNLLADYGFADPDGMLTSLLRCGEKTGLPLVNADEHYAFVLV</sequence>
<keyword evidence="2" id="KW-1185">Reference proteome</keyword>
<proteinExistence type="predicted"/>
<dbReference type="EMBL" id="CP012752">
    <property type="protein sequence ID" value="ALG06402.1"/>
    <property type="molecule type" value="Genomic_DNA"/>
</dbReference>